<sequence>MKIPATTATVRVHPARRADHPLSKSKFAVFNSGIVHAPTYRRDEAALRAAHPESVRIDIGWGAQWIGYERPISTPTPDGFVYDFSELDEIGTFLNGLGIRPYWSYCYVPAPYQPEGGDWRDLADDAGWAEMVRAYVAGARERGVKVGYHEVYNEPDLRDEKTGEAVFYGGDLDDYLQLYRTAAPAIREADPDTPVGGPALAMVLPNEHWIPAFLDTVRSEKLPLDFFSFHHYGTHSVHVALEKVLRHLEERPDLADVEVHLNEYNSYPVHYPRGGTQDGHHMAAALLADFATLLAAPGLTKVNWAQFLDSGQDNYSGMVTIDGERKPVLSAYEFYQNMPTDRCVIEIDGPPEVGGLAGVEPGRLSVAVWNRSPRAVRVRLDLGEGTYESVALRRIDDGNDGAEAEHLPAERFWDLELPRGGVALLEATDTAARTAPPAPAGAVRRVRHRYTARTTSAWADLDEATTTFRLGTATDPHAVPVITADLEGCGETITVTGRLTDASGAPLTGGRLVVRIDGGLGQSREVYLDEQAPQTVDLTGLAAELGRARVTVALRGAPEHAFATVTLT</sequence>
<dbReference type="Pfam" id="PF01229">
    <property type="entry name" value="Glyco_hydro_39"/>
    <property type="match status" value="1"/>
</dbReference>
<keyword evidence="3" id="KW-0326">Glycosidase</keyword>
<name>A0ABZ1SR49_9ACTN</name>
<proteinExistence type="inferred from homology"/>
<gene>
    <name evidence="5" type="ORF">OG913_36385</name>
</gene>
<dbReference type="RefSeq" id="WP_142646005.1">
    <property type="nucleotide sequence ID" value="NZ_CP108085.1"/>
</dbReference>
<organism evidence="5 6">
    <name type="scientific">Microbispora hainanensis</name>
    <dbReference type="NCBI Taxonomy" id="568844"/>
    <lineage>
        <taxon>Bacteria</taxon>
        <taxon>Bacillati</taxon>
        <taxon>Actinomycetota</taxon>
        <taxon>Actinomycetes</taxon>
        <taxon>Streptosporangiales</taxon>
        <taxon>Streptosporangiaceae</taxon>
        <taxon>Microbispora</taxon>
    </lineage>
</organism>
<keyword evidence="6" id="KW-1185">Reference proteome</keyword>
<dbReference type="Gene3D" id="3.20.20.80">
    <property type="entry name" value="Glycosidases"/>
    <property type="match status" value="1"/>
</dbReference>
<evidence type="ECO:0000259" key="4">
    <source>
        <dbReference type="Pfam" id="PF01229"/>
    </source>
</evidence>
<protein>
    <recommendedName>
        <fullName evidence="4">Glycosyl hydrolases family 39 N-terminal catalytic domain-containing protein</fullName>
    </recommendedName>
</protein>
<dbReference type="EMBL" id="CP108085">
    <property type="protein sequence ID" value="WUP74779.1"/>
    <property type="molecule type" value="Genomic_DNA"/>
</dbReference>
<evidence type="ECO:0000313" key="5">
    <source>
        <dbReference type="EMBL" id="WUP74779.1"/>
    </source>
</evidence>
<dbReference type="PANTHER" id="PTHR12631:SF10">
    <property type="entry name" value="BETA-XYLOSIDASE-LIKE PROTEIN-RELATED"/>
    <property type="match status" value="1"/>
</dbReference>
<dbReference type="Proteomes" id="UP001432011">
    <property type="component" value="Chromosome"/>
</dbReference>
<reference evidence="5" key="1">
    <citation type="submission" date="2022-10" db="EMBL/GenBank/DDBJ databases">
        <title>The complete genomes of actinobacterial strains from the NBC collection.</title>
        <authorList>
            <person name="Joergensen T.S."/>
            <person name="Alvarez Arevalo M."/>
            <person name="Sterndorff E.B."/>
            <person name="Faurdal D."/>
            <person name="Vuksanovic O."/>
            <person name="Mourched A.-S."/>
            <person name="Charusanti P."/>
            <person name="Shaw S."/>
            <person name="Blin K."/>
            <person name="Weber T."/>
        </authorList>
    </citation>
    <scope>NUCLEOTIDE SEQUENCE</scope>
    <source>
        <strain evidence="5">NBC_00254</strain>
    </source>
</reference>
<evidence type="ECO:0000256" key="1">
    <source>
        <dbReference type="ARBA" id="ARBA00008875"/>
    </source>
</evidence>
<evidence type="ECO:0000256" key="2">
    <source>
        <dbReference type="ARBA" id="ARBA00022801"/>
    </source>
</evidence>
<evidence type="ECO:0000256" key="3">
    <source>
        <dbReference type="ARBA" id="ARBA00023295"/>
    </source>
</evidence>
<dbReference type="InterPro" id="IPR049166">
    <property type="entry name" value="GH39_cat"/>
</dbReference>
<accession>A0ABZ1SR49</accession>
<dbReference type="InterPro" id="IPR051923">
    <property type="entry name" value="Glycosyl_Hydrolase_39"/>
</dbReference>
<comment type="similarity">
    <text evidence="1">Belongs to the glycosyl hydrolase 39 family.</text>
</comment>
<keyword evidence="2" id="KW-0378">Hydrolase</keyword>
<dbReference type="SUPFAM" id="SSF51445">
    <property type="entry name" value="(Trans)glycosidases"/>
    <property type="match status" value="1"/>
</dbReference>
<dbReference type="PANTHER" id="PTHR12631">
    <property type="entry name" value="ALPHA-L-IDURONIDASE"/>
    <property type="match status" value="1"/>
</dbReference>
<evidence type="ECO:0000313" key="6">
    <source>
        <dbReference type="Proteomes" id="UP001432011"/>
    </source>
</evidence>
<dbReference type="InterPro" id="IPR017853">
    <property type="entry name" value="GH"/>
</dbReference>
<feature type="domain" description="Glycosyl hydrolases family 39 N-terminal catalytic" evidence="4">
    <location>
        <begin position="78"/>
        <end position="370"/>
    </location>
</feature>